<evidence type="ECO:0008006" key="5">
    <source>
        <dbReference type="Google" id="ProtNLM"/>
    </source>
</evidence>
<organism evidence="3 4">
    <name type="scientific">Methylophilus medardicus</name>
    <dbReference type="NCBI Taxonomy" id="2588534"/>
    <lineage>
        <taxon>Bacteria</taxon>
        <taxon>Pseudomonadati</taxon>
        <taxon>Pseudomonadota</taxon>
        <taxon>Betaproteobacteria</taxon>
        <taxon>Nitrosomonadales</taxon>
        <taxon>Methylophilaceae</taxon>
        <taxon>Methylophilus</taxon>
    </lineage>
</organism>
<gene>
    <name evidence="3" type="ORF">FIU01_04390</name>
</gene>
<dbReference type="OrthoDB" id="8532455at2"/>
<feature type="chain" id="PRO_5023109123" description="Nonribosomal peptide synthetase MxaA" evidence="2">
    <location>
        <begin position="21"/>
        <end position="302"/>
    </location>
</feature>
<dbReference type="EMBL" id="CP040946">
    <property type="protein sequence ID" value="QDC43834.1"/>
    <property type="molecule type" value="Genomic_DNA"/>
</dbReference>
<dbReference type="AlphaFoldDB" id="A0A5B8CRC1"/>
<keyword evidence="2" id="KW-0732">Signal</keyword>
<feature type="transmembrane region" description="Helical" evidence="1">
    <location>
        <begin position="171"/>
        <end position="189"/>
    </location>
</feature>
<name>A0A5B8CRC1_9PROT</name>
<dbReference type="Proteomes" id="UP000311008">
    <property type="component" value="Chromosome"/>
</dbReference>
<keyword evidence="1" id="KW-0812">Transmembrane</keyword>
<evidence type="ECO:0000256" key="2">
    <source>
        <dbReference type="SAM" id="SignalP"/>
    </source>
</evidence>
<proteinExistence type="predicted"/>
<dbReference type="KEGG" id="mmec:FIU01_04390"/>
<feature type="signal peptide" evidence="2">
    <location>
        <begin position="1"/>
        <end position="20"/>
    </location>
</feature>
<reference evidence="4" key="1">
    <citation type="journal article" date="2019" name="ISME J.">
        <title>Evolution in action: habitat transition from sediment to the pelagial leads to genome streamlining in Methylophilaceae.</title>
        <authorList>
            <person name="Salcher M."/>
            <person name="Schaefle D."/>
            <person name="Kaspar M."/>
            <person name="Neuenschwander S.M."/>
            <person name="Ghai R."/>
        </authorList>
    </citation>
    <scope>NUCLEOTIDE SEQUENCE [LARGE SCALE GENOMIC DNA]</scope>
    <source>
        <strain evidence="4">MMS-M-51</strain>
    </source>
</reference>
<evidence type="ECO:0000313" key="4">
    <source>
        <dbReference type="Proteomes" id="UP000311008"/>
    </source>
</evidence>
<evidence type="ECO:0000313" key="3">
    <source>
        <dbReference type="EMBL" id="QDC43834.1"/>
    </source>
</evidence>
<keyword evidence="1" id="KW-1133">Transmembrane helix</keyword>
<keyword evidence="4" id="KW-1185">Reference proteome</keyword>
<protein>
    <recommendedName>
        <fullName evidence="5">Nonribosomal peptide synthetase MxaA</fullName>
    </recommendedName>
</protein>
<dbReference type="RefSeq" id="WP_140003178.1">
    <property type="nucleotide sequence ID" value="NZ_CP040946.1"/>
</dbReference>
<evidence type="ECO:0000256" key="1">
    <source>
        <dbReference type="SAM" id="Phobius"/>
    </source>
</evidence>
<accession>A0A5B8CRC1</accession>
<sequence>MKLNFIGWLAVFMVAMPVWAQTPASTQAPTVRVINIHNPALYAGVQLGDVLQRSIKVSVHASDALDESRLPLKGLQRQGIELRQLSVHSEVQQDQKIYHLVFDYQVFASPGRPLQLQLPAEQILFSSGAQIALPAWRFWLMSQLPDRLQAVKSSVIAQYRPSLLAVQTSQLGFALSGFFALLGGILLLYRNADWAWLPRMNGHFAQAYRRLKRLPETPEGQKQATLLIQHAFNQHFGQQMLGQQVSTFVQQQPAFKALTADIQQFFVQANAVLYGGPLPAIHDYLQQCKTLTRQLRACERRL</sequence>
<keyword evidence="1" id="KW-0472">Membrane</keyword>